<dbReference type="Proteomes" id="UP000821837">
    <property type="component" value="Chromosome 1"/>
</dbReference>
<comment type="caution">
    <text evidence="2">The sequence shown here is derived from an EMBL/GenBank/DDBJ whole genome shotgun (WGS) entry which is preliminary data.</text>
</comment>
<reference evidence="2" key="2">
    <citation type="submission" date="2021-09" db="EMBL/GenBank/DDBJ databases">
        <authorList>
            <person name="Jia N."/>
            <person name="Wang J."/>
            <person name="Shi W."/>
            <person name="Du L."/>
            <person name="Sun Y."/>
            <person name="Zhan W."/>
            <person name="Jiang J."/>
            <person name="Wang Q."/>
            <person name="Zhang B."/>
            <person name="Ji P."/>
            <person name="Sakyi L.B."/>
            <person name="Cui X."/>
            <person name="Yuan T."/>
            <person name="Jiang B."/>
            <person name="Yang W."/>
            <person name="Lam T.T.-Y."/>
            <person name="Chang Q."/>
            <person name="Ding S."/>
            <person name="Wang X."/>
            <person name="Zhu J."/>
            <person name="Ruan X."/>
            <person name="Zhao L."/>
            <person name="Wei J."/>
            <person name="Que T."/>
            <person name="Du C."/>
            <person name="Cheng J."/>
            <person name="Dai P."/>
            <person name="Han X."/>
            <person name="Huang E."/>
            <person name="Gao Y."/>
            <person name="Liu J."/>
            <person name="Shao H."/>
            <person name="Ye R."/>
            <person name="Li L."/>
            <person name="Wei W."/>
            <person name="Wang X."/>
            <person name="Wang C."/>
            <person name="Huo Q."/>
            <person name="Li W."/>
            <person name="Guo W."/>
            <person name="Chen H."/>
            <person name="Chen S."/>
            <person name="Zhou L."/>
            <person name="Zhou L."/>
            <person name="Ni X."/>
            <person name="Tian J."/>
            <person name="Zhou Y."/>
            <person name="Sheng Y."/>
            <person name="Liu T."/>
            <person name="Pan Y."/>
            <person name="Xia L."/>
            <person name="Li J."/>
            <person name="Zhao F."/>
            <person name="Cao W."/>
        </authorList>
    </citation>
    <scope>NUCLEOTIDE SEQUENCE</scope>
    <source>
        <strain evidence="2">Rsan-2018</strain>
        <tissue evidence="2">Larvae</tissue>
    </source>
</reference>
<feature type="compositionally biased region" description="Basic and acidic residues" evidence="1">
    <location>
        <begin position="10"/>
        <end position="21"/>
    </location>
</feature>
<name>A0A9D4QGW4_RHISA</name>
<feature type="compositionally biased region" description="Basic and acidic residues" evidence="1">
    <location>
        <begin position="50"/>
        <end position="60"/>
    </location>
</feature>
<evidence type="ECO:0000313" key="2">
    <source>
        <dbReference type="EMBL" id="KAH7981835.1"/>
    </source>
</evidence>
<feature type="region of interest" description="Disordered" evidence="1">
    <location>
        <begin position="1"/>
        <end position="60"/>
    </location>
</feature>
<sequence length="60" mass="6563">MEVTAGSAKRPFEEAGDETRKAAAGNEDEPPPKAVTTRRMRFLPKPNIPPDRKKEGTTPS</sequence>
<proteinExistence type="predicted"/>
<keyword evidence="3" id="KW-1185">Reference proteome</keyword>
<dbReference type="AlphaFoldDB" id="A0A9D4QGW4"/>
<dbReference type="EMBL" id="JABSTV010001245">
    <property type="protein sequence ID" value="KAH7981835.1"/>
    <property type="molecule type" value="Genomic_DNA"/>
</dbReference>
<organism evidence="2 3">
    <name type="scientific">Rhipicephalus sanguineus</name>
    <name type="common">Brown dog tick</name>
    <name type="synonym">Ixodes sanguineus</name>
    <dbReference type="NCBI Taxonomy" id="34632"/>
    <lineage>
        <taxon>Eukaryota</taxon>
        <taxon>Metazoa</taxon>
        <taxon>Ecdysozoa</taxon>
        <taxon>Arthropoda</taxon>
        <taxon>Chelicerata</taxon>
        <taxon>Arachnida</taxon>
        <taxon>Acari</taxon>
        <taxon>Parasitiformes</taxon>
        <taxon>Ixodida</taxon>
        <taxon>Ixodoidea</taxon>
        <taxon>Ixodidae</taxon>
        <taxon>Rhipicephalinae</taxon>
        <taxon>Rhipicephalus</taxon>
        <taxon>Rhipicephalus</taxon>
    </lineage>
</organism>
<evidence type="ECO:0000256" key="1">
    <source>
        <dbReference type="SAM" id="MobiDB-lite"/>
    </source>
</evidence>
<accession>A0A9D4QGW4</accession>
<reference evidence="2" key="1">
    <citation type="journal article" date="2020" name="Cell">
        <title>Large-Scale Comparative Analyses of Tick Genomes Elucidate Their Genetic Diversity and Vector Capacities.</title>
        <authorList>
            <consortium name="Tick Genome and Microbiome Consortium (TIGMIC)"/>
            <person name="Jia N."/>
            <person name="Wang J."/>
            <person name="Shi W."/>
            <person name="Du L."/>
            <person name="Sun Y."/>
            <person name="Zhan W."/>
            <person name="Jiang J.F."/>
            <person name="Wang Q."/>
            <person name="Zhang B."/>
            <person name="Ji P."/>
            <person name="Bell-Sakyi L."/>
            <person name="Cui X.M."/>
            <person name="Yuan T.T."/>
            <person name="Jiang B.G."/>
            <person name="Yang W.F."/>
            <person name="Lam T.T."/>
            <person name="Chang Q.C."/>
            <person name="Ding S.J."/>
            <person name="Wang X.J."/>
            <person name="Zhu J.G."/>
            <person name="Ruan X.D."/>
            <person name="Zhao L."/>
            <person name="Wei J.T."/>
            <person name="Ye R.Z."/>
            <person name="Que T.C."/>
            <person name="Du C.H."/>
            <person name="Zhou Y.H."/>
            <person name="Cheng J.X."/>
            <person name="Dai P.F."/>
            <person name="Guo W.B."/>
            <person name="Han X.H."/>
            <person name="Huang E.J."/>
            <person name="Li L.F."/>
            <person name="Wei W."/>
            <person name="Gao Y.C."/>
            <person name="Liu J.Z."/>
            <person name="Shao H.Z."/>
            <person name="Wang X."/>
            <person name="Wang C.C."/>
            <person name="Yang T.C."/>
            <person name="Huo Q.B."/>
            <person name="Li W."/>
            <person name="Chen H.Y."/>
            <person name="Chen S.E."/>
            <person name="Zhou L.G."/>
            <person name="Ni X.B."/>
            <person name="Tian J.H."/>
            <person name="Sheng Y."/>
            <person name="Liu T."/>
            <person name="Pan Y.S."/>
            <person name="Xia L.Y."/>
            <person name="Li J."/>
            <person name="Zhao F."/>
            <person name="Cao W.C."/>
        </authorList>
    </citation>
    <scope>NUCLEOTIDE SEQUENCE</scope>
    <source>
        <strain evidence="2">Rsan-2018</strain>
    </source>
</reference>
<evidence type="ECO:0000313" key="3">
    <source>
        <dbReference type="Proteomes" id="UP000821837"/>
    </source>
</evidence>
<protein>
    <submittedName>
        <fullName evidence="2">Uncharacterized protein</fullName>
    </submittedName>
</protein>
<gene>
    <name evidence="2" type="ORF">HPB52_001254</name>
</gene>